<dbReference type="Proteomes" id="UP000762676">
    <property type="component" value="Unassembled WGS sequence"/>
</dbReference>
<accession>A0AAV4G898</accession>
<evidence type="ECO:0000313" key="2">
    <source>
        <dbReference type="Proteomes" id="UP000762676"/>
    </source>
</evidence>
<proteinExistence type="predicted"/>
<organism evidence="1 2">
    <name type="scientific">Elysia marginata</name>
    <dbReference type="NCBI Taxonomy" id="1093978"/>
    <lineage>
        <taxon>Eukaryota</taxon>
        <taxon>Metazoa</taxon>
        <taxon>Spiralia</taxon>
        <taxon>Lophotrochozoa</taxon>
        <taxon>Mollusca</taxon>
        <taxon>Gastropoda</taxon>
        <taxon>Heterobranchia</taxon>
        <taxon>Euthyneura</taxon>
        <taxon>Panpulmonata</taxon>
        <taxon>Sacoglossa</taxon>
        <taxon>Placobranchoidea</taxon>
        <taxon>Plakobranchidae</taxon>
        <taxon>Elysia</taxon>
    </lineage>
</organism>
<sequence>MIINRNLIILSSEVKAAGFYQLETGGQAFINTSSVILILVVALRAQVKRWGWRGAIIPRARSLSGFPSSLAYLRLKSLCVAREGRTPRDPELAGSLSLVSSDRSLDWVDSTR</sequence>
<gene>
    <name evidence="1" type="ORF">ElyMa_000599800</name>
</gene>
<evidence type="ECO:0000313" key="1">
    <source>
        <dbReference type="EMBL" id="GFR81255.1"/>
    </source>
</evidence>
<reference evidence="1 2" key="1">
    <citation type="journal article" date="2021" name="Elife">
        <title>Chloroplast acquisition without the gene transfer in kleptoplastic sea slugs, Plakobranchus ocellatus.</title>
        <authorList>
            <person name="Maeda T."/>
            <person name="Takahashi S."/>
            <person name="Yoshida T."/>
            <person name="Shimamura S."/>
            <person name="Takaki Y."/>
            <person name="Nagai Y."/>
            <person name="Toyoda A."/>
            <person name="Suzuki Y."/>
            <person name="Arimoto A."/>
            <person name="Ishii H."/>
            <person name="Satoh N."/>
            <person name="Nishiyama T."/>
            <person name="Hasebe M."/>
            <person name="Maruyama T."/>
            <person name="Minagawa J."/>
            <person name="Obokata J."/>
            <person name="Shigenobu S."/>
        </authorList>
    </citation>
    <scope>NUCLEOTIDE SEQUENCE [LARGE SCALE GENOMIC DNA]</scope>
</reference>
<keyword evidence="2" id="KW-1185">Reference proteome</keyword>
<dbReference type="AlphaFoldDB" id="A0AAV4G898"/>
<protein>
    <submittedName>
        <fullName evidence="1">Uncharacterized protein</fullName>
    </submittedName>
</protein>
<dbReference type="EMBL" id="BMAT01001177">
    <property type="protein sequence ID" value="GFR81255.1"/>
    <property type="molecule type" value="Genomic_DNA"/>
</dbReference>
<name>A0AAV4G898_9GAST</name>
<comment type="caution">
    <text evidence="1">The sequence shown here is derived from an EMBL/GenBank/DDBJ whole genome shotgun (WGS) entry which is preliminary data.</text>
</comment>